<evidence type="ECO:0000313" key="14">
    <source>
        <dbReference type="EMBL" id="WIA18611.1"/>
    </source>
</evidence>
<evidence type="ECO:0000256" key="7">
    <source>
        <dbReference type="ARBA" id="ARBA00047899"/>
    </source>
</evidence>
<evidence type="ECO:0000256" key="11">
    <source>
        <dbReference type="SAM" id="Coils"/>
    </source>
</evidence>
<comment type="catalytic activity">
    <reaction evidence="7">
        <text>L-threonyl-[protein] + ATP = O-phospho-L-threonyl-[protein] + ADP + H(+)</text>
        <dbReference type="Rhea" id="RHEA:46608"/>
        <dbReference type="Rhea" id="RHEA-COMP:11060"/>
        <dbReference type="Rhea" id="RHEA-COMP:11605"/>
        <dbReference type="ChEBI" id="CHEBI:15378"/>
        <dbReference type="ChEBI" id="CHEBI:30013"/>
        <dbReference type="ChEBI" id="CHEBI:30616"/>
        <dbReference type="ChEBI" id="CHEBI:61977"/>
        <dbReference type="ChEBI" id="CHEBI:456216"/>
        <dbReference type="EC" id="2.7.11.1"/>
    </reaction>
</comment>
<feature type="region of interest" description="Disordered" evidence="12">
    <location>
        <begin position="351"/>
        <end position="394"/>
    </location>
</feature>
<reference evidence="14 15" key="1">
    <citation type="submission" date="2023-05" db="EMBL/GenBank/DDBJ databases">
        <title>A 100% complete, gapless, phased diploid assembly of the Scenedesmus obliquus UTEX 3031 genome.</title>
        <authorList>
            <person name="Biondi T.C."/>
            <person name="Hanschen E.R."/>
            <person name="Kwon T."/>
            <person name="Eng W."/>
            <person name="Kruse C.P.S."/>
            <person name="Koehler S.I."/>
            <person name="Kunde Y."/>
            <person name="Gleasner C.D."/>
            <person name="You Mak K.T."/>
            <person name="Polle J."/>
            <person name="Hovde B.T."/>
            <person name="Starkenburg S.R."/>
        </authorList>
    </citation>
    <scope>NUCLEOTIDE SEQUENCE [LARGE SCALE GENOMIC DNA]</scope>
    <source>
        <strain evidence="14 15">DOE0152z</strain>
    </source>
</reference>
<keyword evidence="3" id="KW-0808">Transferase</keyword>
<dbReference type="PANTHER" id="PTHR22967">
    <property type="entry name" value="SERINE/THREONINE PROTEIN KINASE"/>
    <property type="match status" value="1"/>
</dbReference>
<protein>
    <recommendedName>
        <fullName evidence="1">non-specific serine/threonine protein kinase</fullName>
        <ecNumber evidence="1">2.7.11.1</ecNumber>
    </recommendedName>
</protein>
<comment type="similarity">
    <text evidence="10">Belongs to the protein kinase superfamily.</text>
</comment>
<dbReference type="PROSITE" id="PS50011">
    <property type="entry name" value="PROTEIN_KINASE_DOM"/>
    <property type="match status" value="1"/>
</dbReference>
<dbReference type="InterPro" id="IPR017441">
    <property type="entry name" value="Protein_kinase_ATP_BS"/>
</dbReference>
<dbReference type="PANTHER" id="PTHR22967:SF57">
    <property type="entry name" value="AUXILIN, ISOFORM A-RELATED"/>
    <property type="match status" value="1"/>
</dbReference>
<evidence type="ECO:0000259" key="13">
    <source>
        <dbReference type="PROSITE" id="PS50011"/>
    </source>
</evidence>
<organism evidence="14 15">
    <name type="scientific">Tetradesmus obliquus</name>
    <name type="common">Green alga</name>
    <name type="synonym">Acutodesmus obliquus</name>
    <dbReference type="NCBI Taxonomy" id="3088"/>
    <lineage>
        <taxon>Eukaryota</taxon>
        <taxon>Viridiplantae</taxon>
        <taxon>Chlorophyta</taxon>
        <taxon>core chlorophytes</taxon>
        <taxon>Chlorophyceae</taxon>
        <taxon>CS clade</taxon>
        <taxon>Sphaeropleales</taxon>
        <taxon>Scenedesmaceae</taxon>
        <taxon>Tetradesmus</taxon>
    </lineage>
</organism>
<accession>A0ABY8UAX0</accession>
<evidence type="ECO:0000313" key="15">
    <source>
        <dbReference type="Proteomes" id="UP001244341"/>
    </source>
</evidence>
<keyword evidence="15" id="KW-1185">Reference proteome</keyword>
<evidence type="ECO:0000256" key="1">
    <source>
        <dbReference type="ARBA" id="ARBA00012513"/>
    </source>
</evidence>
<dbReference type="InterPro" id="IPR008271">
    <property type="entry name" value="Ser/Thr_kinase_AS"/>
</dbReference>
<evidence type="ECO:0000256" key="6">
    <source>
        <dbReference type="ARBA" id="ARBA00022840"/>
    </source>
</evidence>
<evidence type="ECO:0000256" key="2">
    <source>
        <dbReference type="ARBA" id="ARBA00022527"/>
    </source>
</evidence>
<evidence type="ECO:0000256" key="4">
    <source>
        <dbReference type="ARBA" id="ARBA00022741"/>
    </source>
</evidence>
<dbReference type="Gene3D" id="1.10.510.10">
    <property type="entry name" value="Transferase(Phosphotransferase) domain 1"/>
    <property type="match status" value="1"/>
</dbReference>
<dbReference type="Pfam" id="PF00069">
    <property type="entry name" value="Pkinase"/>
    <property type="match status" value="1"/>
</dbReference>
<dbReference type="EMBL" id="CP126217">
    <property type="protein sequence ID" value="WIA18611.1"/>
    <property type="molecule type" value="Genomic_DNA"/>
</dbReference>
<dbReference type="PROSITE" id="PS00107">
    <property type="entry name" value="PROTEIN_KINASE_ATP"/>
    <property type="match status" value="1"/>
</dbReference>
<evidence type="ECO:0000256" key="10">
    <source>
        <dbReference type="RuleBase" id="RU000304"/>
    </source>
</evidence>
<evidence type="ECO:0000256" key="12">
    <source>
        <dbReference type="SAM" id="MobiDB-lite"/>
    </source>
</evidence>
<proteinExistence type="inferred from homology"/>
<dbReference type="EC" id="2.7.11.1" evidence="1"/>
<evidence type="ECO:0000256" key="5">
    <source>
        <dbReference type="ARBA" id="ARBA00022777"/>
    </source>
</evidence>
<dbReference type="InterPro" id="IPR000719">
    <property type="entry name" value="Prot_kinase_dom"/>
</dbReference>
<feature type="coiled-coil region" evidence="11">
    <location>
        <begin position="323"/>
        <end position="350"/>
    </location>
</feature>
<keyword evidence="6 9" id="KW-0067">ATP-binding</keyword>
<name>A0ABY8UAX0_TETOB</name>
<keyword evidence="2 10" id="KW-0723">Serine/threonine-protein kinase</keyword>
<dbReference type="InterPro" id="IPR011009">
    <property type="entry name" value="Kinase-like_dom_sf"/>
</dbReference>
<keyword evidence="11" id="KW-0175">Coiled coil</keyword>
<feature type="binding site" evidence="9">
    <location>
        <position position="57"/>
    </location>
    <ligand>
        <name>ATP</name>
        <dbReference type="ChEBI" id="CHEBI:30616"/>
    </ligand>
</feature>
<gene>
    <name evidence="14" type="ORF">OEZ85_003317</name>
</gene>
<dbReference type="SMART" id="SM00220">
    <property type="entry name" value="S_TKc"/>
    <property type="match status" value="1"/>
</dbReference>
<dbReference type="PROSITE" id="PS00108">
    <property type="entry name" value="PROTEIN_KINASE_ST"/>
    <property type="match status" value="1"/>
</dbReference>
<dbReference type="Proteomes" id="UP001244341">
    <property type="component" value="Chromosome 10b"/>
</dbReference>
<evidence type="ECO:0000256" key="9">
    <source>
        <dbReference type="PROSITE-ProRule" id="PRU10141"/>
    </source>
</evidence>
<evidence type="ECO:0000256" key="3">
    <source>
        <dbReference type="ARBA" id="ARBA00022679"/>
    </source>
</evidence>
<feature type="domain" description="Protein kinase" evidence="13">
    <location>
        <begin position="28"/>
        <end position="299"/>
    </location>
</feature>
<keyword evidence="5" id="KW-0418">Kinase</keyword>
<evidence type="ECO:0000256" key="8">
    <source>
        <dbReference type="ARBA" id="ARBA00048679"/>
    </source>
</evidence>
<comment type="catalytic activity">
    <reaction evidence="8">
        <text>L-seryl-[protein] + ATP = O-phospho-L-seryl-[protein] + ADP + H(+)</text>
        <dbReference type="Rhea" id="RHEA:17989"/>
        <dbReference type="Rhea" id="RHEA-COMP:9863"/>
        <dbReference type="Rhea" id="RHEA-COMP:11604"/>
        <dbReference type="ChEBI" id="CHEBI:15378"/>
        <dbReference type="ChEBI" id="CHEBI:29999"/>
        <dbReference type="ChEBI" id="CHEBI:30616"/>
        <dbReference type="ChEBI" id="CHEBI:83421"/>
        <dbReference type="ChEBI" id="CHEBI:456216"/>
        <dbReference type="EC" id="2.7.11.1"/>
    </reaction>
</comment>
<sequence length="407" mass="44210">MKLFGRSRKSAAHGPLCNKTVQVGKNTVLCESLLGSGGYADIYRVTDLASGATYALKHLRLNGDPTLIQEVQREAKTQARLKGHPNVLRLHAVAFAGPRGGETDGFFLLDFCPGNLLDLLARHNYLLEQATALHIFGCVARAVAHMHAQSPPMAHRDLKAENVLMLPDGTWVLCDYGSATQRAQVYETAEAMAAEEEVIRKHTTPAYRPPEMWDLYQRQLIDTKVDIWALGVLLFVLCFGRLPFAGDSKLQILNGKYDMPPTPSRAPQLRALIRAMLALDPAQRPDIRQQLAALRASVLGEVEALRGQVAALSDQNQAFVFRIKQLEDYAQRQEAAVARLSQQLADLQQQQQQQQGCNNSRTDGVSSAAGSGSGAAGVARRRSDGAAADGQAGMAGGSFWSTQSAVL</sequence>
<keyword evidence="4 9" id="KW-0547">Nucleotide-binding</keyword>
<dbReference type="SUPFAM" id="SSF56112">
    <property type="entry name" value="Protein kinase-like (PK-like)"/>
    <property type="match status" value="1"/>
</dbReference>